<evidence type="ECO:0000313" key="2">
    <source>
        <dbReference type="EMBL" id="MDR7346080.1"/>
    </source>
</evidence>
<accession>A0ABU2AXL6</accession>
<sequence>MNNFIESLQNFVLGLPEAIQFLGVALAAMVPFVENYGAVVIGSVAGIPIWAVVIMAIVGNLAIIALLTLLSGRTRDAVLARRGGAAPTPQPEALTTRQQRVRRLFDRYGIPGVTIFGMLFVPSHLIAVTLVGFGCSRAGVLVWQGIGITGYAVVSGALMLGLFSLSGL</sequence>
<keyword evidence="1" id="KW-0812">Transmembrane</keyword>
<feature type="transmembrane region" description="Helical" evidence="1">
    <location>
        <begin position="140"/>
        <end position="165"/>
    </location>
</feature>
<dbReference type="EMBL" id="JAVDYJ010000001">
    <property type="protein sequence ID" value="MDR7346080.1"/>
    <property type="molecule type" value="Genomic_DNA"/>
</dbReference>
<evidence type="ECO:0000313" key="3">
    <source>
        <dbReference type="Proteomes" id="UP001183794"/>
    </source>
</evidence>
<feature type="transmembrane region" description="Helical" evidence="1">
    <location>
        <begin position="39"/>
        <end position="72"/>
    </location>
</feature>
<feature type="transmembrane region" description="Helical" evidence="1">
    <location>
        <begin position="12"/>
        <end position="33"/>
    </location>
</feature>
<keyword evidence="1" id="KW-1133">Transmembrane helix</keyword>
<dbReference type="Proteomes" id="UP001183794">
    <property type="component" value="Unassembled WGS sequence"/>
</dbReference>
<feature type="transmembrane region" description="Helical" evidence="1">
    <location>
        <begin position="108"/>
        <end position="134"/>
    </location>
</feature>
<protein>
    <submittedName>
        <fullName evidence="2">Membrane protein</fullName>
    </submittedName>
</protein>
<proteinExistence type="predicted"/>
<reference evidence="2 3" key="1">
    <citation type="submission" date="2023-07" db="EMBL/GenBank/DDBJ databases">
        <title>Sequencing the genomes of 1000 actinobacteria strains.</title>
        <authorList>
            <person name="Klenk H.-P."/>
        </authorList>
    </citation>
    <scope>NUCLEOTIDE SEQUENCE [LARGE SCALE GENOMIC DNA]</scope>
    <source>
        <strain evidence="2 3">DSM 22966</strain>
    </source>
</reference>
<gene>
    <name evidence="2" type="ORF">J2S62_000337</name>
</gene>
<organism evidence="2 3">
    <name type="scientific">Enteractinococcus fodinae</name>
    <dbReference type="NCBI Taxonomy" id="684663"/>
    <lineage>
        <taxon>Bacteria</taxon>
        <taxon>Bacillati</taxon>
        <taxon>Actinomycetota</taxon>
        <taxon>Actinomycetes</taxon>
        <taxon>Micrococcales</taxon>
        <taxon>Micrococcaceae</taxon>
    </lineage>
</organism>
<evidence type="ECO:0000256" key="1">
    <source>
        <dbReference type="SAM" id="Phobius"/>
    </source>
</evidence>
<keyword evidence="1" id="KW-0472">Membrane</keyword>
<dbReference type="RefSeq" id="WP_310170553.1">
    <property type="nucleotide sequence ID" value="NZ_BAABHE010000002.1"/>
</dbReference>
<keyword evidence="3" id="KW-1185">Reference proteome</keyword>
<comment type="caution">
    <text evidence="2">The sequence shown here is derived from an EMBL/GenBank/DDBJ whole genome shotgun (WGS) entry which is preliminary data.</text>
</comment>
<name>A0ABU2AXL6_9MICC</name>